<dbReference type="OrthoDB" id="9760250at2"/>
<name>A0A1X6YFY4_9RHOB</name>
<reference evidence="3 4" key="1">
    <citation type="submission" date="2017-03" db="EMBL/GenBank/DDBJ databases">
        <authorList>
            <person name="Afonso C.L."/>
            <person name="Miller P.J."/>
            <person name="Scott M.A."/>
            <person name="Spackman E."/>
            <person name="Goraichik I."/>
            <person name="Dimitrov K.M."/>
            <person name="Suarez D.L."/>
            <person name="Swayne D.E."/>
        </authorList>
    </citation>
    <scope>NUCLEOTIDE SEQUENCE [LARGE SCALE GENOMIC DNA]</scope>
    <source>
        <strain evidence="3 4">CECT 8625</strain>
    </source>
</reference>
<dbReference type="RefSeq" id="WP_085790426.1">
    <property type="nucleotide sequence ID" value="NZ_FWFK01000001.1"/>
</dbReference>
<evidence type="ECO:0000313" key="3">
    <source>
        <dbReference type="EMBL" id="SLN19939.1"/>
    </source>
</evidence>
<evidence type="ECO:0000313" key="4">
    <source>
        <dbReference type="Proteomes" id="UP000193570"/>
    </source>
</evidence>
<keyword evidence="4" id="KW-1185">Reference proteome</keyword>
<dbReference type="InterPro" id="IPR046462">
    <property type="entry name" value="TerL_nuclease"/>
</dbReference>
<evidence type="ECO:0000259" key="2">
    <source>
        <dbReference type="Pfam" id="PF20441"/>
    </source>
</evidence>
<dbReference type="Gene3D" id="3.40.50.300">
    <property type="entry name" value="P-loop containing nucleotide triphosphate hydrolases"/>
    <property type="match status" value="1"/>
</dbReference>
<accession>A0A1X6YFY4</accession>
<organism evidence="3 4">
    <name type="scientific">Roseivivax jejudonensis</name>
    <dbReference type="NCBI Taxonomy" id="1529041"/>
    <lineage>
        <taxon>Bacteria</taxon>
        <taxon>Pseudomonadati</taxon>
        <taxon>Pseudomonadota</taxon>
        <taxon>Alphaproteobacteria</taxon>
        <taxon>Rhodobacterales</taxon>
        <taxon>Roseobacteraceae</taxon>
        <taxon>Roseivivax</taxon>
    </lineage>
</organism>
<dbReference type="EMBL" id="FWFK01000001">
    <property type="protein sequence ID" value="SLN19939.1"/>
    <property type="molecule type" value="Genomic_DNA"/>
</dbReference>
<dbReference type="PANTHER" id="PTHR41287:SF1">
    <property type="entry name" value="PROTEIN YMFN"/>
    <property type="match status" value="1"/>
</dbReference>
<dbReference type="InterPro" id="IPR027417">
    <property type="entry name" value="P-loop_NTPase"/>
</dbReference>
<dbReference type="InterPro" id="IPR005021">
    <property type="entry name" value="Terminase_largesu-like"/>
</dbReference>
<proteinExistence type="predicted"/>
<dbReference type="Pfam" id="PF20441">
    <property type="entry name" value="TerL_nuclease"/>
    <property type="match status" value="1"/>
</dbReference>
<feature type="domain" description="Terminase large subunit-like endonuclease" evidence="2">
    <location>
        <begin position="239"/>
        <end position="522"/>
    </location>
</feature>
<dbReference type="PANTHER" id="PTHR41287">
    <property type="match status" value="1"/>
</dbReference>
<gene>
    <name evidence="3" type="ORF">ROJ8625_00699</name>
</gene>
<dbReference type="Proteomes" id="UP000193570">
    <property type="component" value="Unassembled WGS sequence"/>
</dbReference>
<dbReference type="GO" id="GO:0004519">
    <property type="term" value="F:endonuclease activity"/>
    <property type="evidence" value="ECO:0007669"/>
    <property type="project" value="InterPro"/>
</dbReference>
<dbReference type="AlphaFoldDB" id="A0A1X6YFY4"/>
<feature type="domain" description="Terminase large subunit-like ATPase" evidence="1">
    <location>
        <begin position="52"/>
        <end position="227"/>
    </location>
</feature>
<sequence length="539" mass="60580">MTATTLSTFPEWIYDGSEIPDPYGYGERAVTFLRALRHPKSTLPRRGFQLDPWQERIVRRIYGPRDEHGRRIVTSAILLLPRGNRKTSLSAALALLHTIGPERVPSGEAIFAALDRTQAGIAFREAMGIVREDKRIEAAVKAYDAHNAPKKVIYRKDGAAMQVVSGDAGPQHGSTPNFVLADEIHLWPNRYLWEALTTGLDKVDDSLLVVATTAGRGNDNLAHEVIEDARRVARGDVEDESILPILFEAPRDADWRDEETWHRVNPGMRHGYPSLAGFRRHAQRAERSVGERQSLKQLKLNIWLDSATDPFVDMEIFDAGRKAFDLDALEAEDCWLAVDLSSTTDLSVIVACWRVAEGYFVQPWFFCPEDTIRTREDASGANYSVWHEQGLITATEGNVIDYREIESRIVELCERFNVREIAFDPHMARQVQPQILEHGLPAVDMRQVPSLMMPAYQELERAILGGEFFHGAHPVLRHCFANVVVKRNDHGHVGKFTKSQKWLSIDGAVASAMAVARCSAGEGTFVTSADWFTDDLWMA</sequence>
<dbReference type="InterPro" id="IPR046461">
    <property type="entry name" value="TerL_ATPase"/>
</dbReference>
<protein>
    <submittedName>
        <fullName evidence="3">Phage Terminase</fullName>
    </submittedName>
</protein>
<dbReference type="Pfam" id="PF03354">
    <property type="entry name" value="TerL_ATPase"/>
    <property type="match status" value="1"/>
</dbReference>
<evidence type="ECO:0000259" key="1">
    <source>
        <dbReference type="Pfam" id="PF03354"/>
    </source>
</evidence>